<comment type="caution">
    <text evidence="2">The sequence shown here is derived from an EMBL/GenBank/DDBJ whole genome shotgun (WGS) entry which is preliminary data.</text>
</comment>
<dbReference type="RefSeq" id="WP_130157263.1">
    <property type="nucleotide sequence ID" value="NZ_SGIS01000014.1"/>
</dbReference>
<evidence type="ECO:0000259" key="1">
    <source>
        <dbReference type="Pfam" id="PF05685"/>
    </source>
</evidence>
<organism evidence="2 3">
    <name type="scientific">Sphingomonas populi</name>
    <dbReference type="NCBI Taxonomy" id="2484750"/>
    <lineage>
        <taxon>Bacteria</taxon>
        <taxon>Pseudomonadati</taxon>
        <taxon>Pseudomonadota</taxon>
        <taxon>Alphaproteobacteria</taxon>
        <taxon>Sphingomonadales</taxon>
        <taxon>Sphingomonadaceae</taxon>
        <taxon>Sphingomonas</taxon>
    </lineage>
</organism>
<accession>A0A4Q6Y3N5</accession>
<dbReference type="Gene3D" id="3.90.1570.10">
    <property type="entry name" value="tt1808, chain A"/>
    <property type="match status" value="1"/>
</dbReference>
<name>A0A4Q6Y3N5_9SPHN</name>
<proteinExistence type="predicted"/>
<keyword evidence="3" id="KW-1185">Reference proteome</keyword>
<feature type="domain" description="Putative restriction endonuclease" evidence="1">
    <location>
        <begin position="12"/>
        <end position="173"/>
    </location>
</feature>
<dbReference type="SUPFAM" id="SSF52980">
    <property type="entry name" value="Restriction endonuclease-like"/>
    <property type="match status" value="1"/>
</dbReference>
<keyword evidence="2" id="KW-0378">Hydrolase</keyword>
<protein>
    <submittedName>
        <fullName evidence="2">Uma2 family endonuclease</fullName>
    </submittedName>
</protein>
<dbReference type="InterPro" id="IPR012296">
    <property type="entry name" value="Nuclease_put_TT1808"/>
</dbReference>
<dbReference type="PANTHER" id="PTHR36558">
    <property type="entry name" value="GLR1098 PROTEIN"/>
    <property type="match status" value="1"/>
</dbReference>
<evidence type="ECO:0000313" key="2">
    <source>
        <dbReference type="EMBL" id="RZF64424.1"/>
    </source>
</evidence>
<dbReference type="GO" id="GO:0004519">
    <property type="term" value="F:endonuclease activity"/>
    <property type="evidence" value="ECO:0007669"/>
    <property type="project" value="UniProtKB-KW"/>
</dbReference>
<dbReference type="PANTHER" id="PTHR36558:SF1">
    <property type="entry name" value="RESTRICTION ENDONUCLEASE DOMAIN-CONTAINING PROTEIN-RELATED"/>
    <property type="match status" value="1"/>
</dbReference>
<dbReference type="EMBL" id="SGIS01000014">
    <property type="protein sequence ID" value="RZF64424.1"/>
    <property type="molecule type" value="Genomic_DNA"/>
</dbReference>
<dbReference type="InterPro" id="IPR008538">
    <property type="entry name" value="Uma2"/>
</dbReference>
<sequence length="187" mass="20889">MRHEPAYQPITVETFLSLDFGTDKKFELVDGVIQMMTGGTRAHARVAGNIYAYLHAALRGSGCRPYGSDAAIRIDDINLRYPDVSVMCDEPPLPETDTLQLFERPKVIFEVLSPSTEANDVGKKLDEYRRLESIDTIVFVNPVSELARVVQRLGPTSWRDDLFAQPQDVALPSLGITLPHAEIFARD</sequence>
<dbReference type="OrthoDB" id="155284at2"/>
<gene>
    <name evidence="2" type="ORF">EWE75_10750</name>
</gene>
<keyword evidence="2" id="KW-0255">Endonuclease</keyword>
<dbReference type="InterPro" id="IPR011335">
    <property type="entry name" value="Restrct_endonuc-II-like"/>
</dbReference>
<dbReference type="CDD" id="cd06260">
    <property type="entry name" value="DUF820-like"/>
    <property type="match status" value="1"/>
</dbReference>
<dbReference type="AlphaFoldDB" id="A0A4Q6Y3N5"/>
<reference evidence="2 3" key="1">
    <citation type="submission" date="2019-02" db="EMBL/GenBank/DDBJ databases">
        <authorList>
            <person name="Li Y."/>
        </authorList>
    </citation>
    <scope>NUCLEOTIDE SEQUENCE [LARGE SCALE GENOMIC DNA]</scope>
    <source>
        <strain evidence="2 3">3-7</strain>
    </source>
</reference>
<evidence type="ECO:0000313" key="3">
    <source>
        <dbReference type="Proteomes" id="UP000292085"/>
    </source>
</evidence>
<dbReference type="Proteomes" id="UP000292085">
    <property type="component" value="Unassembled WGS sequence"/>
</dbReference>
<keyword evidence="2" id="KW-0540">Nuclease</keyword>
<dbReference type="Pfam" id="PF05685">
    <property type="entry name" value="Uma2"/>
    <property type="match status" value="1"/>
</dbReference>